<reference evidence="11 12" key="1">
    <citation type="journal article" date="2013" name="Biol. Lett.">
        <title>Maintenance of essential amino acid synthesis pathways in the Blattabacterium cuenoti symbiont of a wood-feeding cockroach.</title>
        <authorList>
            <person name="Tokuda G."/>
            <person name="Elbourne L.D.H."/>
            <person name="Kinjo Y."/>
            <person name="Saitoh S."/>
            <person name="Sabree Z."/>
            <person name="Hojo M."/>
            <person name="Yamada A."/>
            <person name="Hayashi Y."/>
            <person name="Shigenobu S."/>
            <person name="Bandi C."/>
            <person name="Paulsen I.T."/>
            <person name="Watanabe H."/>
            <person name="Lo N."/>
        </authorList>
    </citation>
    <scope>NUCLEOTIDE SEQUENCE [LARGE SCALE GENOMIC DNA]</scope>
    <source>
        <strain evidence="11 12">BPAA</strain>
    </source>
</reference>
<accession>M4ZSZ2</accession>
<evidence type="ECO:0000256" key="2">
    <source>
        <dbReference type="ARBA" id="ARBA00013161"/>
    </source>
</evidence>
<dbReference type="HOGENOM" id="CLU_029244_5_0_10"/>
<dbReference type="RefSeq" id="WP_015429699.1">
    <property type="nucleotide sequence ID" value="NC_020510.1"/>
</dbReference>
<evidence type="ECO:0000256" key="3">
    <source>
        <dbReference type="ARBA" id="ARBA00022598"/>
    </source>
</evidence>
<dbReference type="GO" id="GO:0005829">
    <property type="term" value="C:cytosol"/>
    <property type="evidence" value="ECO:0007669"/>
    <property type="project" value="TreeGrafter"/>
</dbReference>
<sequence length="332" mass="38307">MEEKIMLTGIRSTGTPHLGNILGVIIPSVSIANKNTKHSSCIFIADLHSMIQIEKENNMITIKNNIYQIAAAWLAFGLNIDNCLFYRQSDVSLVTELAWYFNCFYPYQRLALAHAFKKEIKNKKKISVGLFTYPILMAADILLYNAKLIPVGKDQLQHIEITRRIANYFNKKIGKKLFVLPNAFLQKNMFVIGTDGNKMSKSKKNCINIFSSDEILKKQIMSIRTDSKSVKEKKNPETDYIMSLYSLIAPVDKIEIMKKRYLKGGYGYYEAKIALYEYIIHKFSSEREKFFSFIKNKSLLDHILASGAKKANRIAYERLNFIRKHLKFNPII</sequence>
<dbReference type="InterPro" id="IPR002306">
    <property type="entry name" value="Trp-tRNA-ligase"/>
</dbReference>
<dbReference type="InterPro" id="IPR050203">
    <property type="entry name" value="Trp-tRNA_synthetase"/>
</dbReference>
<dbReference type="Proteomes" id="UP000011815">
    <property type="component" value="Chromosome"/>
</dbReference>
<dbReference type="Gene3D" id="3.40.50.620">
    <property type="entry name" value="HUPs"/>
    <property type="match status" value="1"/>
</dbReference>
<dbReference type="NCBIfam" id="TIGR00233">
    <property type="entry name" value="trpS"/>
    <property type="match status" value="1"/>
</dbReference>
<dbReference type="EC" id="6.1.1.2" evidence="2 9"/>
<dbReference type="PANTHER" id="PTHR43766">
    <property type="entry name" value="TRYPTOPHAN--TRNA LIGASE, MITOCHONDRIAL"/>
    <property type="match status" value="1"/>
</dbReference>
<evidence type="ECO:0000313" key="11">
    <source>
        <dbReference type="EMBL" id="BAM99380.1"/>
    </source>
</evidence>
<name>M4ZSZ2_9FLAO</name>
<dbReference type="PRINTS" id="PR01039">
    <property type="entry name" value="TRNASYNTHTRP"/>
</dbReference>
<dbReference type="PATRIC" id="fig|1229512.3.peg.74"/>
<evidence type="ECO:0000256" key="8">
    <source>
        <dbReference type="ARBA" id="ARBA00049929"/>
    </source>
</evidence>
<dbReference type="GO" id="GO:0004830">
    <property type="term" value="F:tryptophan-tRNA ligase activity"/>
    <property type="evidence" value="ECO:0007669"/>
    <property type="project" value="UniProtKB-UniRule"/>
</dbReference>
<dbReference type="STRING" id="1229512.BPAA_076"/>
<evidence type="ECO:0000256" key="7">
    <source>
        <dbReference type="ARBA" id="ARBA00023146"/>
    </source>
</evidence>
<evidence type="ECO:0000256" key="10">
    <source>
        <dbReference type="RuleBase" id="RU363036"/>
    </source>
</evidence>
<dbReference type="SUPFAM" id="SSF52374">
    <property type="entry name" value="Nucleotidylyl transferase"/>
    <property type="match status" value="1"/>
</dbReference>
<protein>
    <recommendedName>
        <fullName evidence="2 9">Tryptophan--tRNA ligase</fullName>
        <ecNumber evidence="2 9">6.1.1.2</ecNumber>
    </recommendedName>
</protein>
<evidence type="ECO:0000313" key="12">
    <source>
        <dbReference type="Proteomes" id="UP000011815"/>
    </source>
</evidence>
<keyword evidence="5 10" id="KW-0067">ATP-binding</keyword>
<dbReference type="PANTHER" id="PTHR43766:SF1">
    <property type="entry name" value="TRYPTOPHAN--TRNA LIGASE, MITOCHONDRIAL"/>
    <property type="match status" value="1"/>
</dbReference>
<dbReference type="GO" id="GO:0006436">
    <property type="term" value="P:tryptophanyl-tRNA aminoacylation"/>
    <property type="evidence" value="ECO:0007669"/>
    <property type="project" value="UniProtKB-UniRule"/>
</dbReference>
<gene>
    <name evidence="11" type="primary">trpS</name>
    <name evidence="11" type="ORF">BPAA_076</name>
</gene>
<dbReference type="Pfam" id="PF00579">
    <property type="entry name" value="tRNA-synt_1b"/>
    <property type="match status" value="1"/>
</dbReference>
<evidence type="ECO:0000256" key="1">
    <source>
        <dbReference type="ARBA" id="ARBA00005594"/>
    </source>
</evidence>
<proteinExistence type="inferred from homology"/>
<keyword evidence="3 10" id="KW-0436">Ligase</keyword>
<dbReference type="FunFam" id="1.10.240.10:FF:000005">
    <property type="entry name" value="Tryptophan--tRNA ligase"/>
    <property type="match status" value="1"/>
</dbReference>
<comment type="catalytic activity">
    <reaction evidence="8">
        <text>tRNA(Trp) + L-tryptophan + ATP = L-tryptophyl-tRNA(Trp) + AMP + diphosphate + H(+)</text>
        <dbReference type="Rhea" id="RHEA:24080"/>
        <dbReference type="Rhea" id="RHEA-COMP:9671"/>
        <dbReference type="Rhea" id="RHEA-COMP:9705"/>
        <dbReference type="ChEBI" id="CHEBI:15378"/>
        <dbReference type="ChEBI" id="CHEBI:30616"/>
        <dbReference type="ChEBI" id="CHEBI:33019"/>
        <dbReference type="ChEBI" id="CHEBI:57912"/>
        <dbReference type="ChEBI" id="CHEBI:78442"/>
        <dbReference type="ChEBI" id="CHEBI:78535"/>
        <dbReference type="ChEBI" id="CHEBI:456215"/>
        <dbReference type="EC" id="6.1.1.2"/>
    </reaction>
</comment>
<dbReference type="AlphaFoldDB" id="M4ZSZ2"/>
<dbReference type="eggNOG" id="COG0180">
    <property type="taxonomic scope" value="Bacteria"/>
</dbReference>
<dbReference type="EMBL" id="AP012548">
    <property type="protein sequence ID" value="BAM99380.1"/>
    <property type="molecule type" value="Genomic_DNA"/>
</dbReference>
<dbReference type="InterPro" id="IPR014729">
    <property type="entry name" value="Rossmann-like_a/b/a_fold"/>
</dbReference>
<dbReference type="InterPro" id="IPR002305">
    <property type="entry name" value="aa-tRNA-synth_Ic"/>
</dbReference>
<evidence type="ECO:0000256" key="9">
    <source>
        <dbReference type="NCBIfam" id="TIGR00233"/>
    </source>
</evidence>
<dbReference type="Gene3D" id="1.10.240.10">
    <property type="entry name" value="Tyrosyl-Transfer RNA Synthetase"/>
    <property type="match status" value="1"/>
</dbReference>
<evidence type="ECO:0000256" key="6">
    <source>
        <dbReference type="ARBA" id="ARBA00022917"/>
    </source>
</evidence>
<keyword evidence="6 10" id="KW-0648">Protein biosynthesis</keyword>
<organism evidence="11 12">
    <name type="scientific">Blattabacterium cuenoti BPAA</name>
    <dbReference type="NCBI Taxonomy" id="1229512"/>
    <lineage>
        <taxon>Bacteria</taxon>
        <taxon>Pseudomonadati</taxon>
        <taxon>Bacteroidota</taxon>
        <taxon>Flavobacteriia</taxon>
        <taxon>Flavobacteriales</taxon>
        <taxon>Blattabacteriaceae</taxon>
        <taxon>Blattabacterium</taxon>
    </lineage>
</organism>
<keyword evidence="4 10" id="KW-0547">Nucleotide-binding</keyword>
<keyword evidence="7 10" id="KW-0030">Aminoacyl-tRNA synthetase</keyword>
<evidence type="ECO:0000256" key="4">
    <source>
        <dbReference type="ARBA" id="ARBA00022741"/>
    </source>
</evidence>
<dbReference type="KEGG" id="blp:BPAA_076"/>
<comment type="similarity">
    <text evidence="1 10">Belongs to the class-I aminoacyl-tRNA synthetase family.</text>
</comment>
<dbReference type="GO" id="GO:0005524">
    <property type="term" value="F:ATP binding"/>
    <property type="evidence" value="ECO:0007669"/>
    <property type="project" value="UniProtKB-KW"/>
</dbReference>
<evidence type="ECO:0000256" key="5">
    <source>
        <dbReference type="ARBA" id="ARBA00022840"/>
    </source>
</evidence>